<evidence type="ECO:0000313" key="3">
    <source>
        <dbReference type="Proteomes" id="UP000233551"/>
    </source>
</evidence>
<keyword evidence="3" id="KW-1185">Reference proteome</keyword>
<keyword evidence="1" id="KW-0812">Transmembrane</keyword>
<proteinExistence type="predicted"/>
<name>A0A2I0JJ29_PUNGR</name>
<dbReference type="EMBL" id="PGOL01001608">
    <property type="protein sequence ID" value="PKI56279.1"/>
    <property type="molecule type" value="Genomic_DNA"/>
</dbReference>
<keyword evidence="1" id="KW-0472">Membrane</keyword>
<dbReference type="STRING" id="22663.A0A2I0JJ29"/>
<accession>A0A2I0JJ29</accession>
<dbReference type="AlphaFoldDB" id="A0A2I0JJ29"/>
<sequence length="96" mass="10851">MGPKKIEKTWVPIAISCLLCLLFFAISFNMGLVVSFQSVSSILSVFPLSTNFTIRSCESRLDNKDSEASLNYAIPRFAYFLYGSKGDLDKLWRTLQ</sequence>
<keyword evidence="1" id="KW-1133">Transmembrane helix</keyword>
<dbReference type="Proteomes" id="UP000233551">
    <property type="component" value="Unassembled WGS sequence"/>
</dbReference>
<feature type="transmembrane region" description="Helical" evidence="1">
    <location>
        <begin position="9"/>
        <end position="28"/>
    </location>
</feature>
<comment type="caution">
    <text evidence="2">The sequence shown here is derived from an EMBL/GenBank/DDBJ whole genome shotgun (WGS) entry which is preliminary data.</text>
</comment>
<organism evidence="2 3">
    <name type="scientific">Punica granatum</name>
    <name type="common">Pomegranate</name>
    <dbReference type="NCBI Taxonomy" id="22663"/>
    <lineage>
        <taxon>Eukaryota</taxon>
        <taxon>Viridiplantae</taxon>
        <taxon>Streptophyta</taxon>
        <taxon>Embryophyta</taxon>
        <taxon>Tracheophyta</taxon>
        <taxon>Spermatophyta</taxon>
        <taxon>Magnoliopsida</taxon>
        <taxon>eudicotyledons</taxon>
        <taxon>Gunneridae</taxon>
        <taxon>Pentapetalae</taxon>
        <taxon>rosids</taxon>
        <taxon>malvids</taxon>
        <taxon>Myrtales</taxon>
        <taxon>Lythraceae</taxon>
        <taxon>Punica</taxon>
    </lineage>
</organism>
<evidence type="ECO:0000256" key="1">
    <source>
        <dbReference type="SAM" id="Phobius"/>
    </source>
</evidence>
<feature type="non-terminal residue" evidence="2">
    <location>
        <position position="96"/>
    </location>
</feature>
<evidence type="ECO:0000313" key="2">
    <source>
        <dbReference type="EMBL" id="PKI56279.1"/>
    </source>
</evidence>
<reference evidence="2 3" key="1">
    <citation type="submission" date="2017-11" db="EMBL/GenBank/DDBJ databases">
        <title>De-novo sequencing of pomegranate (Punica granatum L.) genome.</title>
        <authorList>
            <person name="Akparov Z."/>
            <person name="Amiraslanov A."/>
            <person name="Hajiyeva S."/>
            <person name="Abbasov M."/>
            <person name="Kaur K."/>
            <person name="Hamwieh A."/>
            <person name="Solovyev V."/>
            <person name="Salamov A."/>
            <person name="Braich B."/>
            <person name="Kosarev P."/>
            <person name="Mahmoud A."/>
            <person name="Hajiyev E."/>
            <person name="Babayeva S."/>
            <person name="Izzatullayeva V."/>
            <person name="Mammadov A."/>
            <person name="Mammadov A."/>
            <person name="Sharifova S."/>
            <person name="Ojaghi J."/>
            <person name="Eynullazada K."/>
            <person name="Bayramov B."/>
            <person name="Abdulazimova A."/>
            <person name="Shahmuradov I."/>
        </authorList>
    </citation>
    <scope>NUCLEOTIDE SEQUENCE [LARGE SCALE GENOMIC DNA]</scope>
    <source>
        <strain evidence="3">cv. AG2017</strain>
        <tissue evidence="2">Leaf</tissue>
    </source>
</reference>
<gene>
    <name evidence="2" type="ORF">CRG98_023298</name>
</gene>
<protein>
    <submittedName>
        <fullName evidence="2">Uncharacterized protein</fullName>
    </submittedName>
</protein>